<organism evidence="1 2">
    <name type="scientific">Planctomicrobium piriforme</name>
    <dbReference type="NCBI Taxonomy" id="1576369"/>
    <lineage>
        <taxon>Bacteria</taxon>
        <taxon>Pseudomonadati</taxon>
        <taxon>Planctomycetota</taxon>
        <taxon>Planctomycetia</taxon>
        <taxon>Planctomycetales</taxon>
        <taxon>Planctomycetaceae</taxon>
        <taxon>Planctomicrobium</taxon>
    </lineage>
</organism>
<dbReference type="STRING" id="1576369.SAMN05421753_103182"/>
<sequence>MILTAEKLEKAGSRGVTVKVDGKEYVIVTVQRYNTLFHFYRLLRNAFDAGKLVEEIEEPIRVEAADSASTSLEIEEQAHIRETYQAALESWDSVGSRSDATLYN</sequence>
<evidence type="ECO:0000313" key="1">
    <source>
        <dbReference type="EMBL" id="SFH84472.1"/>
    </source>
</evidence>
<evidence type="ECO:0000313" key="2">
    <source>
        <dbReference type="Proteomes" id="UP000199518"/>
    </source>
</evidence>
<name>A0A1I3DCH5_9PLAN</name>
<reference evidence="2" key="1">
    <citation type="submission" date="2016-10" db="EMBL/GenBank/DDBJ databases">
        <authorList>
            <person name="Varghese N."/>
            <person name="Submissions S."/>
        </authorList>
    </citation>
    <scope>NUCLEOTIDE SEQUENCE [LARGE SCALE GENOMIC DNA]</scope>
    <source>
        <strain evidence="2">DSM 26348</strain>
    </source>
</reference>
<keyword evidence="2" id="KW-1185">Reference proteome</keyword>
<protein>
    <submittedName>
        <fullName evidence="1">Uncharacterized protein</fullName>
    </submittedName>
</protein>
<dbReference type="Proteomes" id="UP000199518">
    <property type="component" value="Unassembled WGS sequence"/>
</dbReference>
<dbReference type="EMBL" id="FOQD01000003">
    <property type="protein sequence ID" value="SFH84472.1"/>
    <property type="molecule type" value="Genomic_DNA"/>
</dbReference>
<dbReference type="AlphaFoldDB" id="A0A1I3DCH5"/>
<gene>
    <name evidence="1" type="ORF">SAMN05421753_103182</name>
</gene>
<proteinExistence type="predicted"/>
<accession>A0A1I3DCH5</accession>